<feature type="binding site" evidence="7">
    <location>
        <position position="190"/>
    </location>
    <ligand>
        <name>Zn(2+)</name>
        <dbReference type="ChEBI" id="CHEBI:29105"/>
    </ligand>
</feature>
<keyword evidence="10" id="KW-1185">Reference proteome</keyword>
<dbReference type="PANTHER" id="PTHR20855">
    <property type="entry name" value="ADIPOR/PROGESTIN RECEPTOR-RELATED"/>
    <property type="match status" value="1"/>
</dbReference>
<dbReference type="GO" id="GO:0140911">
    <property type="term" value="F:pore-forming activity"/>
    <property type="evidence" value="ECO:0007669"/>
    <property type="project" value="InterPro"/>
</dbReference>
<evidence type="ECO:0000313" key="9">
    <source>
        <dbReference type="EMBL" id="NER14199.1"/>
    </source>
</evidence>
<gene>
    <name evidence="9" type="ORF">GWK08_12160</name>
</gene>
<keyword evidence="5 8" id="KW-1133">Transmembrane helix</keyword>
<evidence type="ECO:0000313" key="10">
    <source>
        <dbReference type="Proteomes" id="UP000468581"/>
    </source>
</evidence>
<dbReference type="Pfam" id="PF03006">
    <property type="entry name" value="HlyIII"/>
    <property type="match status" value="1"/>
</dbReference>
<dbReference type="GO" id="GO:0046872">
    <property type="term" value="F:metal ion binding"/>
    <property type="evidence" value="ECO:0007669"/>
    <property type="project" value="UniProtKB-KW"/>
</dbReference>
<dbReference type="EMBL" id="JAABOO010000002">
    <property type="protein sequence ID" value="NER14199.1"/>
    <property type="molecule type" value="Genomic_DNA"/>
</dbReference>
<evidence type="ECO:0000256" key="7">
    <source>
        <dbReference type="PIRSR" id="PIRSR604254-1"/>
    </source>
</evidence>
<feature type="binding site" evidence="7">
    <location>
        <position position="64"/>
    </location>
    <ligand>
        <name>Zn(2+)</name>
        <dbReference type="ChEBI" id="CHEBI:29105"/>
    </ligand>
</feature>
<dbReference type="Proteomes" id="UP000468581">
    <property type="component" value="Unassembled WGS sequence"/>
</dbReference>
<feature type="transmembrane region" description="Helical" evidence="8">
    <location>
        <begin position="105"/>
        <end position="125"/>
    </location>
</feature>
<evidence type="ECO:0000256" key="6">
    <source>
        <dbReference type="ARBA" id="ARBA00023136"/>
    </source>
</evidence>
<feature type="transmembrane region" description="Helical" evidence="8">
    <location>
        <begin position="132"/>
        <end position="152"/>
    </location>
</feature>
<evidence type="ECO:0000256" key="1">
    <source>
        <dbReference type="ARBA" id="ARBA00004651"/>
    </source>
</evidence>
<dbReference type="NCBIfam" id="TIGR01065">
    <property type="entry name" value="hlyIII"/>
    <property type="match status" value="1"/>
</dbReference>
<feature type="transmembrane region" description="Helical" evidence="8">
    <location>
        <begin position="46"/>
        <end position="66"/>
    </location>
</feature>
<evidence type="ECO:0000256" key="4">
    <source>
        <dbReference type="ARBA" id="ARBA00022692"/>
    </source>
</evidence>
<keyword evidence="3" id="KW-1003">Cell membrane</keyword>
<evidence type="ECO:0000256" key="8">
    <source>
        <dbReference type="SAM" id="Phobius"/>
    </source>
</evidence>
<comment type="subcellular location">
    <subcellularLocation>
        <location evidence="1">Cell membrane</location>
        <topology evidence="1">Multi-pass membrane protein</topology>
    </subcellularLocation>
</comment>
<accession>A0A6P0UR16</accession>
<name>A0A6P0UR16_9FLAO</name>
<dbReference type="InterPro" id="IPR004254">
    <property type="entry name" value="AdipoR/HlyIII-related"/>
</dbReference>
<dbReference type="InterPro" id="IPR005744">
    <property type="entry name" value="Hy-lIII"/>
</dbReference>
<dbReference type="RefSeq" id="WP_163607455.1">
    <property type="nucleotide sequence ID" value="NZ_JAABOO010000002.1"/>
</dbReference>
<feature type="transmembrane region" description="Helical" evidence="8">
    <location>
        <begin position="78"/>
        <end position="99"/>
    </location>
</feature>
<feature type="transmembrane region" description="Helical" evidence="8">
    <location>
        <begin position="158"/>
        <end position="179"/>
    </location>
</feature>
<keyword evidence="4 8" id="KW-0812">Transmembrane</keyword>
<proteinExistence type="inferred from homology"/>
<feature type="transmembrane region" description="Helical" evidence="8">
    <location>
        <begin position="12"/>
        <end position="34"/>
    </location>
</feature>
<comment type="similarity">
    <text evidence="2">Belongs to the UPF0073 (Hly-III) family.</text>
</comment>
<keyword evidence="7" id="KW-0479">Metal-binding</keyword>
<reference evidence="9 10" key="1">
    <citation type="submission" date="2020-01" db="EMBL/GenBank/DDBJ databases">
        <title>Leptobacterium flavescens.</title>
        <authorList>
            <person name="Wang G."/>
        </authorList>
    </citation>
    <scope>NUCLEOTIDE SEQUENCE [LARGE SCALE GENOMIC DNA]</scope>
    <source>
        <strain evidence="9 10">KCTC 22160</strain>
    </source>
</reference>
<sequence length="209" mass="23222">MSTLQSRTEEIWNTASHGVGALLSVAALVILLAFDSGKTAFSTMSILFYGISLIVLYTSSSIYHAVKSVKRKNIWRKLDHIGIYLLIAGTYTPVTLISLESGSGWLIFSVIWALALSGIVLKVFFTGKYEVLSLLMYLFMGWLIVFDMNGLIENTTSSGLKLLMLGGAFYTVGIVFYALRKIPYNHVIWHFFVLGGSISHFLFILTDVI</sequence>
<evidence type="ECO:0000256" key="3">
    <source>
        <dbReference type="ARBA" id="ARBA00022475"/>
    </source>
</evidence>
<feature type="binding site" evidence="7">
    <location>
        <position position="186"/>
    </location>
    <ligand>
        <name>Zn(2+)</name>
        <dbReference type="ChEBI" id="CHEBI:29105"/>
    </ligand>
</feature>
<feature type="transmembrane region" description="Helical" evidence="8">
    <location>
        <begin position="186"/>
        <end position="205"/>
    </location>
</feature>
<keyword evidence="6 8" id="KW-0472">Membrane</keyword>
<evidence type="ECO:0000256" key="2">
    <source>
        <dbReference type="ARBA" id="ARBA00008488"/>
    </source>
</evidence>
<dbReference type="AlphaFoldDB" id="A0A6P0UR16"/>
<organism evidence="9 10">
    <name type="scientific">Leptobacterium flavescens</name>
    <dbReference type="NCBI Taxonomy" id="472055"/>
    <lineage>
        <taxon>Bacteria</taxon>
        <taxon>Pseudomonadati</taxon>
        <taxon>Bacteroidota</taxon>
        <taxon>Flavobacteriia</taxon>
        <taxon>Flavobacteriales</taxon>
        <taxon>Flavobacteriaceae</taxon>
        <taxon>Leptobacterium</taxon>
    </lineage>
</organism>
<protein>
    <submittedName>
        <fullName evidence="9">Hemolysin III family protein</fullName>
    </submittedName>
</protein>
<keyword evidence="7" id="KW-0862">Zinc</keyword>
<comment type="caution">
    <text evidence="9">The sequence shown here is derived from an EMBL/GenBank/DDBJ whole genome shotgun (WGS) entry which is preliminary data.</text>
</comment>
<dbReference type="PANTHER" id="PTHR20855:SF3">
    <property type="entry name" value="LD03007P"/>
    <property type="match status" value="1"/>
</dbReference>
<evidence type="ECO:0000256" key="5">
    <source>
        <dbReference type="ARBA" id="ARBA00022989"/>
    </source>
</evidence>
<dbReference type="GO" id="GO:0005886">
    <property type="term" value="C:plasma membrane"/>
    <property type="evidence" value="ECO:0007669"/>
    <property type="project" value="UniProtKB-SubCell"/>
</dbReference>